<evidence type="ECO:0000313" key="1">
    <source>
        <dbReference type="EMBL" id="WGH21986.1"/>
    </source>
</evidence>
<dbReference type="Proteomes" id="UP001242841">
    <property type="component" value="Segment"/>
</dbReference>
<proteinExistence type="predicted"/>
<organism evidence="1 2">
    <name type="scientific">Rhodococcus phage Trogglehumper</name>
    <dbReference type="NCBI Taxonomy" id="3038381"/>
    <lineage>
        <taxon>Viruses</taxon>
        <taxon>Duplodnaviria</taxon>
        <taxon>Heunggongvirae</taxon>
        <taxon>Uroviricota</taxon>
        <taxon>Caudoviricetes</taxon>
        <taxon>Caudoviricetes incertae sedis</taxon>
        <taxon>Trogglehumpervirus</taxon>
        <taxon>Trogglehumpervirus trogglehumper</taxon>
    </lineage>
</organism>
<sequence length="95" mass="10239">MTAAHAAAIAADRENEAAELAALAKQYRTVVVEWTETSSHRRTINVPIDFTDDDLSDCLPDDLGSLDDDGFQSLERGVDTITAATEFDPDAEVLG</sequence>
<reference evidence="1" key="1">
    <citation type="submission" date="2023-03" db="EMBL/GenBank/DDBJ databases">
        <authorList>
            <person name="Aguilar E."/>
            <person name="Antigua R."/>
            <person name="Antonino C."/>
            <person name="Bisram R."/>
            <person name="Chen J."/>
            <person name="Davilmar B."/>
            <person name="Del R.K."/>
            <person name="Germosen J."/>
            <person name="Hernandez J."/>
            <person name="Kelloggs L."/>
            <person name="Lema C."/>
            <person name="Li J."/>
            <person name="Melendez A."/>
            <person name="Mohammed I."/>
            <person name="Ryan A."/>
            <person name="Singh S."/>
            <person name="Tariq H."/>
            <person name="Golebiewska U.P."/>
            <person name="Russell D.A."/>
            <person name="Jacobs-Sera D."/>
            <person name="Hatfull G.F."/>
        </authorList>
    </citation>
    <scope>NUCLEOTIDE SEQUENCE</scope>
</reference>
<dbReference type="EMBL" id="OQ709222">
    <property type="protein sequence ID" value="WGH21986.1"/>
    <property type="molecule type" value="Genomic_DNA"/>
</dbReference>
<name>A0AAF0K8A5_9CAUD</name>
<evidence type="ECO:0000313" key="2">
    <source>
        <dbReference type="Proteomes" id="UP001242841"/>
    </source>
</evidence>
<accession>A0AAF0K8A5</accession>
<gene>
    <name evidence="1" type="primary">105</name>
    <name evidence="1" type="ORF">SEA_TROGGLEHUMPER_105</name>
</gene>
<keyword evidence="2" id="KW-1185">Reference proteome</keyword>
<protein>
    <submittedName>
        <fullName evidence="1">Uncharacterized protein</fullName>
    </submittedName>
</protein>